<dbReference type="Proteomes" id="UP001596392">
    <property type="component" value="Unassembled WGS sequence"/>
</dbReference>
<reference evidence="3" key="1">
    <citation type="journal article" date="2019" name="Int. J. Syst. Evol. Microbiol.">
        <title>The Global Catalogue of Microorganisms (GCM) 10K type strain sequencing project: providing services to taxonomists for standard genome sequencing and annotation.</title>
        <authorList>
            <consortium name="The Broad Institute Genomics Platform"/>
            <consortium name="The Broad Institute Genome Sequencing Center for Infectious Disease"/>
            <person name="Wu L."/>
            <person name="Ma J."/>
        </authorList>
    </citation>
    <scope>NUCLEOTIDE SEQUENCE [LARGE SCALE GENOMIC DNA]</scope>
    <source>
        <strain evidence="3">CGMCC 1.9106</strain>
    </source>
</reference>
<evidence type="ECO:0000313" key="3">
    <source>
        <dbReference type="Proteomes" id="UP001596392"/>
    </source>
</evidence>
<name>A0ABW2H7D8_9ACTN</name>
<evidence type="ECO:0000313" key="2">
    <source>
        <dbReference type="EMBL" id="MFC7246591.1"/>
    </source>
</evidence>
<comment type="caution">
    <text evidence="2">The sequence shown here is derived from an EMBL/GenBank/DDBJ whole genome shotgun (WGS) entry which is preliminary data.</text>
</comment>
<sequence length="70" mass="7430">MSEPRFTPPAEDFEPPPEREPLPEPAGGDLPAAEPDLPPEGMDDLGTAAGEGIEDRLERELPDVAGEPPD</sequence>
<feature type="compositionally biased region" description="Basic and acidic residues" evidence="1">
    <location>
        <begin position="53"/>
        <end position="62"/>
    </location>
</feature>
<feature type="region of interest" description="Disordered" evidence="1">
    <location>
        <begin position="1"/>
        <end position="70"/>
    </location>
</feature>
<protein>
    <submittedName>
        <fullName evidence="2">Uncharacterized protein</fullName>
    </submittedName>
</protein>
<proteinExistence type="predicted"/>
<accession>A0ABW2H7D8</accession>
<gene>
    <name evidence="2" type="ORF">ACFQO7_29275</name>
</gene>
<organism evidence="2 3">
    <name type="scientific">Catellatospora aurea</name>
    <dbReference type="NCBI Taxonomy" id="1337874"/>
    <lineage>
        <taxon>Bacteria</taxon>
        <taxon>Bacillati</taxon>
        <taxon>Actinomycetota</taxon>
        <taxon>Actinomycetes</taxon>
        <taxon>Micromonosporales</taxon>
        <taxon>Micromonosporaceae</taxon>
        <taxon>Catellatospora</taxon>
    </lineage>
</organism>
<dbReference type="RefSeq" id="WP_376809388.1">
    <property type="nucleotide sequence ID" value="NZ_JBHTAC010000041.1"/>
</dbReference>
<dbReference type="EMBL" id="JBHTAC010000041">
    <property type="protein sequence ID" value="MFC7246591.1"/>
    <property type="molecule type" value="Genomic_DNA"/>
</dbReference>
<keyword evidence="3" id="KW-1185">Reference proteome</keyword>
<evidence type="ECO:0000256" key="1">
    <source>
        <dbReference type="SAM" id="MobiDB-lite"/>
    </source>
</evidence>